<name>A0A143BKA9_9BACT</name>
<dbReference type="OrthoDB" id="9941917at2"/>
<dbReference type="AlphaFoldDB" id="A0A143BKA9"/>
<dbReference type="Proteomes" id="UP000076404">
    <property type="component" value="Chromosome"/>
</dbReference>
<accession>A0A143BKA9</accession>
<sequence>MPQSAREYLRHRFRGDADALRERVTAMQRGSKLPGPDAATSRKMADACEDVVTMLDSVAAHEDAAAELVGIVALVPQLEQKARDTATLPPVRAVYAGAATRIREVQDAEATASHADDAPDADDDALGEESEDDFDGDADDFIDDDDLAD</sequence>
<evidence type="ECO:0000313" key="2">
    <source>
        <dbReference type="EMBL" id="AMW05458.1"/>
    </source>
</evidence>
<evidence type="ECO:0000313" key="3">
    <source>
        <dbReference type="Proteomes" id="UP000076404"/>
    </source>
</evidence>
<keyword evidence="3" id="KW-1185">Reference proteome</keyword>
<reference evidence="2 3" key="1">
    <citation type="journal article" date="2014" name="Proc. Natl. Acad. Sci. U.S.A.">
        <title>Functional type 2 photosynthetic reaction centers found in the rare bacterial phylum Gemmatimonadetes.</title>
        <authorList>
            <person name="Zeng Y."/>
            <person name="Feng F."/>
            <person name="Medova H."/>
            <person name="Dean J."/>
            <person name="Koblizek M."/>
        </authorList>
    </citation>
    <scope>NUCLEOTIDE SEQUENCE [LARGE SCALE GENOMIC DNA]</scope>
    <source>
        <strain evidence="2 3">AP64</strain>
    </source>
</reference>
<dbReference type="RefSeq" id="WP_026849435.1">
    <property type="nucleotide sequence ID" value="NZ_CP011454.1"/>
</dbReference>
<proteinExistence type="predicted"/>
<dbReference type="EMBL" id="CP011454">
    <property type="protein sequence ID" value="AMW05458.1"/>
    <property type="molecule type" value="Genomic_DNA"/>
</dbReference>
<dbReference type="KEGG" id="gph:GEMMAAP_12885"/>
<dbReference type="STRING" id="1379270.GEMMAAP_12885"/>
<dbReference type="eggNOG" id="ENOG502ZV19">
    <property type="taxonomic scope" value="Bacteria"/>
</dbReference>
<dbReference type="PROSITE" id="PS00018">
    <property type="entry name" value="EF_HAND_1"/>
    <property type="match status" value="1"/>
</dbReference>
<protein>
    <submittedName>
        <fullName evidence="2">Uncharacterized protein</fullName>
    </submittedName>
</protein>
<dbReference type="InterPro" id="IPR018247">
    <property type="entry name" value="EF_Hand_1_Ca_BS"/>
</dbReference>
<organism evidence="2 3">
    <name type="scientific">Gemmatimonas phototrophica</name>
    <dbReference type="NCBI Taxonomy" id="1379270"/>
    <lineage>
        <taxon>Bacteria</taxon>
        <taxon>Pseudomonadati</taxon>
        <taxon>Gemmatimonadota</taxon>
        <taxon>Gemmatimonadia</taxon>
        <taxon>Gemmatimonadales</taxon>
        <taxon>Gemmatimonadaceae</taxon>
        <taxon>Gemmatimonas</taxon>
    </lineage>
</organism>
<evidence type="ECO:0000256" key="1">
    <source>
        <dbReference type="SAM" id="MobiDB-lite"/>
    </source>
</evidence>
<feature type="compositionally biased region" description="Acidic residues" evidence="1">
    <location>
        <begin position="118"/>
        <end position="149"/>
    </location>
</feature>
<feature type="region of interest" description="Disordered" evidence="1">
    <location>
        <begin position="105"/>
        <end position="149"/>
    </location>
</feature>
<gene>
    <name evidence="2" type="ORF">GEMMAAP_12885</name>
</gene>
<reference evidence="2 3" key="2">
    <citation type="journal article" date="2016" name="Environ. Microbiol. Rep.">
        <title>Metagenomic evidence for the presence of phototrophic Gemmatimonadetes bacteria in diverse environments.</title>
        <authorList>
            <person name="Zeng Y."/>
            <person name="Baumbach J."/>
            <person name="Barbosa E.G."/>
            <person name="Azevedo V."/>
            <person name="Zhang C."/>
            <person name="Koblizek M."/>
        </authorList>
    </citation>
    <scope>NUCLEOTIDE SEQUENCE [LARGE SCALE GENOMIC DNA]</scope>
    <source>
        <strain evidence="2 3">AP64</strain>
    </source>
</reference>